<reference evidence="2 3" key="1">
    <citation type="submission" date="2017-09" db="EMBL/GenBank/DDBJ databases">
        <title>Sphingomonas ginsenosidimutans KACC 14949, whole genome shotgun sequence.</title>
        <authorList>
            <person name="Feng G."/>
            <person name="Zhu H."/>
        </authorList>
    </citation>
    <scope>NUCLEOTIDE SEQUENCE [LARGE SCALE GENOMIC DNA]</scope>
    <source>
        <strain evidence="2 3">KACC 14949</strain>
    </source>
</reference>
<dbReference type="Proteomes" id="UP000218784">
    <property type="component" value="Unassembled WGS sequence"/>
</dbReference>
<dbReference type="PANTHER" id="PTHR33336">
    <property type="entry name" value="QUINOL MONOOXYGENASE YGIN-RELATED"/>
    <property type="match status" value="1"/>
</dbReference>
<dbReference type="PANTHER" id="PTHR33336:SF15">
    <property type="entry name" value="ABM DOMAIN-CONTAINING PROTEIN"/>
    <property type="match status" value="1"/>
</dbReference>
<protein>
    <recommendedName>
        <fullName evidence="1">ABM domain-containing protein</fullName>
    </recommendedName>
</protein>
<proteinExistence type="predicted"/>
<comment type="caution">
    <text evidence="2">The sequence shown here is derived from an EMBL/GenBank/DDBJ whole genome shotgun (WGS) entry which is preliminary data.</text>
</comment>
<dbReference type="InterPro" id="IPR050744">
    <property type="entry name" value="AI-2_Isomerase_LsrG"/>
</dbReference>
<feature type="domain" description="ABM" evidence="1">
    <location>
        <begin position="7"/>
        <end position="99"/>
    </location>
</feature>
<gene>
    <name evidence="2" type="ORF">COA17_08120</name>
</gene>
<dbReference type="InterPro" id="IPR011008">
    <property type="entry name" value="Dimeric_a/b-barrel"/>
</dbReference>
<dbReference type="SUPFAM" id="SSF54909">
    <property type="entry name" value="Dimeric alpha+beta barrel"/>
    <property type="match status" value="1"/>
</dbReference>
<organism evidence="2 3">
    <name type="scientific">Sphingomonas ginsenosidimutans</name>
    <dbReference type="NCBI Taxonomy" id="862134"/>
    <lineage>
        <taxon>Bacteria</taxon>
        <taxon>Pseudomonadati</taxon>
        <taxon>Pseudomonadota</taxon>
        <taxon>Alphaproteobacteria</taxon>
        <taxon>Sphingomonadales</taxon>
        <taxon>Sphingomonadaceae</taxon>
        <taxon>Sphingomonas</taxon>
    </lineage>
</organism>
<dbReference type="EMBL" id="NWVD01000002">
    <property type="protein sequence ID" value="PCG09797.1"/>
    <property type="molecule type" value="Genomic_DNA"/>
</dbReference>
<dbReference type="Pfam" id="PF03992">
    <property type="entry name" value="ABM"/>
    <property type="match status" value="1"/>
</dbReference>
<keyword evidence="3" id="KW-1185">Reference proteome</keyword>
<sequence length="108" mass="12077">MTDIPALLVDAAYRLHPDDAAAFRSLALRMADVARRRDGCGFVKVTQDLLDPTTFRFFEGWRDRQALEAHFGSDDFRKITADAGELRIFERSGDTYSVAARAPLQAPS</sequence>
<evidence type="ECO:0000313" key="3">
    <source>
        <dbReference type="Proteomes" id="UP000218784"/>
    </source>
</evidence>
<evidence type="ECO:0000313" key="2">
    <source>
        <dbReference type="EMBL" id="PCG09797.1"/>
    </source>
</evidence>
<dbReference type="RefSeq" id="WP_096611513.1">
    <property type="nucleotide sequence ID" value="NZ_NWVD01000002.1"/>
</dbReference>
<dbReference type="PROSITE" id="PS51725">
    <property type="entry name" value="ABM"/>
    <property type="match status" value="1"/>
</dbReference>
<dbReference type="Gene3D" id="3.30.70.100">
    <property type="match status" value="1"/>
</dbReference>
<dbReference type="InterPro" id="IPR007138">
    <property type="entry name" value="ABM_dom"/>
</dbReference>
<accession>A0A2A4I1K6</accession>
<dbReference type="GO" id="GO:0003824">
    <property type="term" value="F:catalytic activity"/>
    <property type="evidence" value="ECO:0007669"/>
    <property type="project" value="TreeGrafter"/>
</dbReference>
<evidence type="ECO:0000259" key="1">
    <source>
        <dbReference type="PROSITE" id="PS51725"/>
    </source>
</evidence>
<name>A0A2A4I1K6_9SPHN</name>
<dbReference type="AlphaFoldDB" id="A0A2A4I1K6"/>